<dbReference type="Gene3D" id="1.20.870.10">
    <property type="entry name" value="Son of sevenless (SoS) protein Chain: S domain 1"/>
    <property type="match status" value="1"/>
</dbReference>
<dbReference type="Pfam" id="PF00618">
    <property type="entry name" value="RasGEF_N"/>
    <property type="match status" value="1"/>
</dbReference>
<dbReference type="STRING" id="1314776.A0A166J452"/>
<evidence type="ECO:0000256" key="3">
    <source>
        <dbReference type="SAM" id="MobiDB-lite"/>
    </source>
</evidence>
<feature type="domain" description="Ras-GEF" evidence="4">
    <location>
        <begin position="490"/>
        <end position="727"/>
    </location>
</feature>
<dbReference type="SMART" id="SM00147">
    <property type="entry name" value="RasGEF"/>
    <property type="match status" value="1"/>
</dbReference>
<evidence type="ECO:0000313" key="7">
    <source>
        <dbReference type="Proteomes" id="UP000076798"/>
    </source>
</evidence>
<dbReference type="EMBL" id="KV428004">
    <property type="protein sequence ID" value="KZT44347.1"/>
    <property type="molecule type" value="Genomic_DNA"/>
</dbReference>
<dbReference type="OrthoDB" id="28357at2759"/>
<evidence type="ECO:0000259" key="4">
    <source>
        <dbReference type="PROSITE" id="PS50009"/>
    </source>
</evidence>
<accession>A0A166J452</accession>
<dbReference type="InterPro" id="IPR001895">
    <property type="entry name" value="RASGEF_cat_dom"/>
</dbReference>
<dbReference type="PANTHER" id="PTHR23113">
    <property type="entry name" value="GUANINE NUCLEOTIDE EXCHANGE FACTOR"/>
    <property type="match status" value="1"/>
</dbReference>
<reference evidence="6 7" key="1">
    <citation type="journal article" date="2016" name="Mol. Biol. Evol.">
        <title>Comparative Genomics of Early-Diverging Mushroom-Forming Fungi Provides Insights into the Origins of Lignocellulose Decay Capabilities.</title>
        <authorList>
            <person name="Nagy L.G."/>
            <person name="Riley R."/>
            <person name="Tritt A."/>
            <person name="Adam C."/>
            <person name="Daum C."/>
            <person name="Floudas D."/>
            <person name="Sun H."/>
            <person name="Yadav J.S."/>
            <person name="Pangilinan J."/>
            <person name="Larsson K.H."/>
            <person name="Matsuura K."/>
            <person name="Barry K."/>
            <person name="Labutti K."/>
            <person name="Kuo R."/>
            <person name="Ohm R.A."/>
            <person name="Bhattacharya S.S."/>
            <person name="Shirouzu T."/>
            <person name="Yoshinaga Y."/>
            <person name="Martin F.M."/>
            <person name="Grigoriev I.V."/>
            <person name="Hibbett D.S."/>
        </authorList>
    </citation>
    <scope>NUCLEOTIDE SEQUENCE [LARGE SCALE GENOMIC DNA]</scope>
    <source>
        <strain evidence="6 7">HHB10207 ss-3</strain>
    </source>
</reference>
<evidence type="ECO:0000259" key="5">
    <source>
        <dbReference type="PROSITE" id="PS50212"/>
    </source>
</evidence>
<dbReference type="AlphaFoldDB" id="A0A166J452"/>
<dbReference type="GO" id="GO:0007265">
    <property type="term" value="P:Ras protein signal transduction"/>
    <property type="evidence" value="ECO:0007669"/>
    <property type="project" value="TreeGrafter"/>
</dbReference>
<feature type="compositionally biased region" description="Polar residues" evidence="3">
    <location>
        <begin position="439"/>
        <end position="455"/>
    </location>
</feature>
<feature type="region of interest" description="Disordered" evidence="3">
    <location>
        <begin position="395"/>
        <end position="455"/>
    </location>
</feature>
<dbReference type="GO" id="GO:0005886">
    <property type="term" value="C:plasma membrane"/>
    <property type="evidence" value="ECO:0007669"/>
    <property type="project" value="TreeGrafter"/>
</dbReference>
<sequence length="756" mass="84257">MGWSSWPEELPRLDALILCYDVSDRKSFKFIPTFLRGLDAALPIMVIACKTDLEARILPDEAQARIVEYNVGIVEVTVANKIGREKMRTSISFLFSSMKRARQESNRSQINPASPTIIGLPAPWEITSNVQGTSPSKKGDTDVAESFSSSDNTPIRPLALLPVLINQQASRNVAVQDPTHQTELSISSGMVTQDSLPPFVGAQESVAEVNQTQPLDFGSKEPPHPQSSEKRSNSESSIPDHPTDPEPRKTFTTVSYFTIEELLEKFFVHVVNGDDALFVKSFVLCYRCFATPRTILLGFQRRLRQLDSQICQSLYVETAKLKICSTLLSWTEDYPGDFAASSTQGALSAVMRLILSSPTLMHYGSDMLHFVELLPQLIDKDAAWAIPIESADDDASSYRFEDGSEDDNGPRSAHASKGVVSHKKMSTKPVVDSREATRAAQSLSSQDGQNSRNVSTLAQDSIVRQLNGTLDNKSVLRKLRDSASAAACYPSEDIAEEITRVMAVAFLSIEPREWIRHSLIKGGPIKRYDPVLELSSFYNRLCAWSTSTILCHDSIKQRVRQIIKYMEVVNHLRSYNNFSGSRAIVVGILNAVTEEDRILEALEEANRDAFKQLKSAEVMFSSQQAHKSYRMALGASTGALIPDAEVHTYDIIRIFNGNIDVHPDDPLKIHWGKYITLGKTISELTDYQMRCRATQRFNFLHRPSISELIDAAPSMDDNLQTQRMDPVPDHLNHDSVNAGIADPSSRLKRLAHNLLR</sequence>
<dbReference type="InterPro" id="IPR000651">
    <property type="entry name" value="Ras-like_Gua-exchang_fac_N"/>
</dbReference>
<dbReference type="SUPFAM" id="SSF48366">
    <property type="entry name" value="Ras GEF"/>
    <property type="match status" value="1"/>
</dbReference>
<dbReference type="Gene3D" id="1.10.840.10">
    <property type="entry name" value="Ras guanine-nucleotide exchange factors catalytic domain"/>
    <property type="match status" value="1"/>
</dbReference>
<feature type="region of interest" description="Disordered" evidence="3">
    <location>
        <begin position="128"/>
        <end position="152"/>
    </location>
</feature>
<name>A0A166J452_9AGAM</name>
<dbReference type="InterPro" id="IPR036964">
    <property type="entry name" value="RASGEF_cat_dom_sf"/>
</dbReference>
<dbReference type="PROSITE" id="PS50009">
    <property type="entry name" value="RASGEF_CAT"/>
    <property type="match status" value="1"/>
</dbReference>
<dbReference type="GO" id="GO:0005085">
    <property type="term" value="F:guanyl-nucleotide exchange factor activity"/>
    <property type="evidence" value="ECO:0007669"/>
    <property type="project" value="UniProtKB-KW"/>
</dbReference>
<dbReference type="InterPro" id="IPR023578">
    <property type="entry name" value="Ras_GEF_dom_sf"/>
</dbReference>
<gene>
    <name evidence="6" type="ORF">SISSUDRAFT_8207</name>
</gene>
<keyword evidence="7" id="KW-1185">Reference proteome</keyword>
<evidence type="ECO:0000313" key="6">
    <source>
        <dbReference type="EMBL" id="KZT44347.1"/>
    </source>
</evidence>
<dbReference type="PANTHER" id="PTHR23113:SF368">
    <property type="entry name" value="CELL DIVISION CONTROL PROTEIN 25"/>
    <property type="match status" value="1"/>
</dbReference>
<proteinExistence type="predicted"/>
<dbReference type="Pfam" id="PF00617">
    <property type="entry name" value="RasGEF"/>
    <property type="match status" value="1"/>
</dbReference>
<dbReference type="PROSITE" id="PS50212">
    <property type="entry name" value="RASGEF_NTER"/>
    <property type="match status" value="1"/>
</dbReference>
<evidence type="ECO:0000256" key="1">
    <source>
        <dbReference type="ARBA" id="ARBA00022658"/>
    </source>
</evidence>
<dbReference type="InterPro" id="IPR008937">
    <property type="entry name" value="Ras-like_GEF"/>
</dbReference>
<protein>
    <submittedName>
        <fullName evidence="6">Ras GEF</fullName>
    </submittedName>
</protein>
<evidence type="ECO:0000256" key="2">
    <source>
        <dbReference type="PROSITE-ProRule" id="PRU00168"/>
    </source>
</evidence>
<feature type="domain" description="N-terminal Ras-GEF" evidence="5">
    <location>
        <begin position="250"/>
        <end position="375"/>
    </location>
</feature>
<feature type="region of interest" description="Disordered" evidence="3">
    <location>
        <begin position="718"/>
        <end position="740"/>
    </location>
</feature>
<feature type="compositionally biased region" description="Basic and acidic residues" evidence="3">
    <location>
        <begin position="218"/>
        <end position="233"/>
    </location>
</feature>
<dbReference type="Gene3D" id="3.40.50.300">
    <property type="entry name" value="P-loop containing nucleotide triphosphate hydrolases"/>
    <property type="match status" value="1"/>
</dbReference>
<dbReference type="SUPFAM" id="SSF52540">
    <property type="entry name" value="P-loop containing nucleoside triphosphate hydrolases"/>
    <property type="match status" value="1"/>
</dbReference>
<keyword evidence="1 2" id="KW-0344">Guanine-nucleotide releasing factor</keyword>
<organism evidence="6 7">
    <name type="scientific">Sistotremastrum suecicum HHB10207 ss-3</name>
    <dbReference type="NCBI Taxonomy" id="1314776"/>
    <lineage>
        <taxon>Eukaryota</taxon>
        <taxon>Fungi</taxon>
        <taxon>Dikarya</taxon>
        <taxon>Basidiomycota</taxon>
        <taxon>Agaricomycotina</taxon>
        <taxon>Agaricomycetes</taxon>
        <taxon>Sistotremastrales</taxon>
        <taxon>Sistotremastraceae</taxon>
        <taxon>Sistotremastrum</taxon>
    </lineage>
</organism>
<feature type="region of interest" description="Disordered" evidence="3">
    <location>
        <begin position="213"/>
        <end position="249"/>
    </location>
</feature>
<dbReference type="Proteomes" id="UP000076798">
    <property type="component" value="Unassembled WGS sequence"/>
</dbReference>
<dbReference type="CDD" id="cd06224">
    <property type="entry name" value="REM"/>
    <property type="match status" value="1"/>
</dbReference>
<dbReference type="InterPro" id="IPR027417">
    <property type="entry name" value="P-loop_NTPase"/>
</dbReference>